<comment type="caution">
    <text evidence="2">The sequence shown here is derived from an EMBL/GenBank/DDBJ whole genome shotgun (WGS) entry which is preliminary data.</text>
</comment>
<organism evidence="2 3">
    <name type="scientific">Occultella aeris</name>
    <dbReference type="NCBI Taxonomy" id="2761496"/>
    <lineage>
        <taxon>Bacteria</taxon>
        <taxon>Bacillati</taxon>
        <taxon>Actinomycetota</taxon>
        <taxon>Actinomycetes</taxon>
        <taxon>Micrococcales</taxon>
        <taxon>Ruaniaceae</taxon>
        <taxon>Occultella</taxon>
    </lineage>
</organism>
<dbReference type="NCBIfam" id="TIGR03089">
    <property type="entry name" value="TIGR03089 family protein"/>
    <property type="match status" value="1"/>
</dbReference>
<evidence type="ECO:0000313" key="2">
    <source>
        <dbReference type="EMBL" id="VZO37885.1"/>
    </source>
</evidence>
<dbReference type="EMBL" id="CACRYJ010000042">
    <property type="protein sequence ID" value="VZO37885.1"/>
    <property type="molecule type" value="Genomic_DNA"/>
</dbReference>
<gene>
    <name evidence="2" type="ORF">HALOF300_02810</name>
</gene>
<evidence type="ECO:0000256" key="1">
    <source>
        <dbReference type="SAM" id="MobiDB-lite"/>
    </source>
</evidence>
<feature type="region of interest" description="Disordered" evidence="1">
    <location>
        <begin position="198"/>
        <end position="223"/>
    </location>
</feature>
<evidence type="ECO:0000313" key="3">
    <source>
        <dbReference type="Proteomes" id="UP000419743"/>
    </source>
</evidence>
<dbReference type="RefSeq" id="WP_156741544.1">
    <property type="nucleotide sequence ID" value="NZ_CACRYJ010000042.1"/>
</dbReference>
<dbReference type="InterPro" id="IPR017523">
    <property type="entry name" value="Rv3268"/>
</dbReference>
<feature type="compositionally biased region" description="Low complexity" evidence="1">
    <location>
        <begin position="198"/>
        <end position="208"/>
    </location>
</feature>
<dbReference type="SUPFAM" id="SSF56801">
    <property type="entry name" value="Acetyl-CoA synthetase-like"/>
    <property type="match status" value="1"/>
</dbReference>
<reference evidence="2 3" key="1">
    <citation type="submission" date="2019-11" db="EMBL/GenBank/DDBJ databases">
        <authorList>
            <person name="Criscuolo A."/>
        </authorList>
    </citation>
    <scope>NUCLEOTIDE SEQUENCE [LARGE SCALE GENOMIC DNA]</scope>
    <source>
        <strain evidence="2">CIP111667</strain>
    </source>
</reference>
<protein>
    <recommendedName>
        <fullName evidence="4">TIGR03089 family protein</fullName>
    </recommendedName>
</protein>
<accession>A0A7M4DKZ5</accession>
<sequence length="269" mass="27571">MAHDTPLDSVRELVEFWQATDPTSPRLTWYGPDSERVELSGRVLANWVIKATNLLTEEADAGPRVVVGVDLPVHWRAMVWSLAALRAGASVDLAVADTAGGLPRSMGAPPVVDAVVTAHPERARERVRAGGSVIAVALPALARSFDGPLGPGVIDGAADLMTYPDVLTQPTESDPDGPAIDGASHADLLAWARRTTAGAAGPGAVRPPSEAPTGSTATGPRALVASSDPRVALATSLAAWAERGSVVVVGDARSAADLAHLAQVEGTAS</sequence>
<keyword evidence="3" id="KW-1185">Reference proteome</keyword>
<evidence type="ECO:0008006" key="4">
    <source>
        <dbReference type="Google" id="ProtNLM"/>
    </source>
</evidence>
<proteinExistence type="predicted"/>
<dbReference type="Proteomes" id="UP000419743">
    <property type="component" value="Unassembled WGS sequence"/>
</dbReference>
<dbReference type="AlphaFoldDB" id="A0A7M4DKZ5"/>
<name>A0A7M4DKZ5_9MICO</name>